<dbReference type="SUPFAM" id="SSF53850">
    <property type="entry name" value="Periplasmic binding protein-like II"/>
    <property type="match status" value="1"/>
</dbReference>
<evidence type="ECO:0000313" key="6">
    <source>
        <dbReference type="EMBL" id="PQA85651.1"/>
    </source>
</evidence>
<dbReference type="InterPro" id="IPR036388">
    <property type="entry name" value="WH-like_DNA-bd_sf"/>
</dbReference>
<dbReference type="GO" id="GO:0003700">
    <property type="term" value="F:DNA-binding transcription factor activity"/>
    <property type="evidence" value="ECO:0007669"/>
    <property type="project" value="InterPro"/>
</dbReference>
<dbReference type="OrthoDB" id="1631201at2"/>
<dbReference type="Proteomes" id="UP000239504">
    <property type="component" value="Unassembled WGS sequence"/>
</dbReference>
<keyword evidence="4" id="KW-0804">Transcription</keyword>
<dbReference type="FunFam" id="1.10.10.10:FF:000001">
    <property type="entry name" value="LysR family transcriptional regulator"/>
    <property type="match status" value="1"/>
</dbReference>
<comment type="caution">
    <text evidence="6">The sequence shown here is derived from an EMBL/GenBank/DDBJ whole genome shotgun (WGS) entry which is preliminary data.</text>
</comment>
<keyword evidence="7" id="KW-1185">Reference proteome</keyword>
<keyword evidence="3" id="KW-0238">DNA-binding</keyword>
<dbReference type="AlphaFoldDB" id="A0A2S7JZG3"/>
<dbReference type="PANTHER" id="PTHR30579">
    <property type="entry name" value="TRANSCRIPTIONAL REGULATOR"/>
    <property type="match status" value="1"/>
</dbReference>
<dbReference type="SUPFAM" id="SSF46785">
    <property type="entry name" value="Winged helix' DNA-binding domain"/>
    <property type="match status" value="1"/>
</dbReference>
<protein>
    <recommendedName>
        <fullName evidence="5">HTH lysR-type domain-containing protein</fullName>
    </recommendedName>
</protein>
<gene>
    <name evidence="6" type="ORF">CW354_22235</name>
</gene>
<dbReference type="PANTHER" id="PTHR30579:SF7">
    <property type="entry name" value="HTH-TYPE TRANSCRIPTIONAL REGULATOR LRHA-RELATED"/>
    <property type="match status" value="1"/>
</dbReference>
<dbReference type="Gene3D" id="1.10.10.10">
    <property type="entry name" value="Winged helix-like DNA-binding domain superfamily/Winged helix DNA-binding domain"/>
    <property type="match status" value="1"/>
</dbReference>
<reference evidence="6 7" key="1">
    <citation type="submission" date="2017-12" db="EMBL/GenBank/DDBJ databases">
        <authorList>
            <person name="Hurst M.R.H."/>
        </authorList>
    </citation>
    <scope>NUCLEOTIDE SEQUENCE [LARGE SCALE GENOMIC DNA]</scope>
    <source>
        <strain evidence="6 7">SY-3-19</strain>
    </source>
</reference>
<dbReference type="Pfam" id="PF00126">
    <property type="entry name" value="HTH_1"/>
    <property type="match status" value="1"/>
</dbReference>
<dbReference type="GO" id="GO:0003677">
    <property type="term" value="F:DNA binding"/>
    <property type="evidence" value="ECO:0007669"/>
    <property type="project" value="UniProtKB-KW"/>
</dbReference>
<dbReference type="InterPro" id="IPR050176">
    <property type="entry name" value="LTTR"/>
</dbReference>
<dbReference type="InterPro" id="IPR000847">
    <property type="entry name" value="LysR_HTH_N"/>
</dbReference>
<feature type="domain" description="HTH lysR-type" evidence="5">
    <location>
        <begin position="22"/>
        <end position="79"/>
    </location>
</feature>
<sequence>MRLIESQPIDLRTFFNIIDVMFDQDLLRTFVRIVDSGSFAATAEQLGRTPSAVSMQMKRLEEAAGRRLLVRSAHGVAPTAEGETLLIHARQILEAHEAAFDAMMAARGGKSLIIGTPDMYVKALLQPHLAEFVRAFPETSLHVVVDGSSELLRRFDEGALHLALLTEYQINDDRGDLVYSERGLWACKRNTDIHKKTPLPLALAFEGSHYRRLAQDFLRRHKRIYRIAVASNRQHAIQAAIDAGAAVGLLPESWLLASMRELKQADGFFEAPPLTVRMRAKKRLSAAGEWFVDRLRASQAEHAR</sequence>
<dbReference type="PROSITE" id="PS50931">
    <property type="entry name" value="HTH_LYSR"/>
    <property type="match status" value="1"/>
</dbReference>
<dbReference type="InterPro" id="IPR036390">
    <property type="entry name" value="WH_DNA-bd_sf"/>
</dbReference>
<comment type="similarity">
    <text evidence="1">Belongs to the LysR transcriptional regulatory family.</text>
</comment>
<organism evidence="6 7">
    <name type="scientific">Hyphococcus luteus</name>
    <dbReference type="NCBI Taxonomy" id="2058213"/>
    <lineage>
        <taxon>Bacteria</taxon>
        <taxon>Pseudomonadati</taxon>
        <taxon>Pseudomonadota</taxon>
        <taxon>Alphaproteobacteria</taxon>
        <taxon>Parvularculales</taxon>
        <taxon>Parvularculaceae</taxon>
        <taxon>Hyphococcus</taxon>
    </lineage>
</organism>
<evidence type="ECO:0000256" key="1">
    <source>
        <dbReference type="ARBA" id="ARBA00009437"/>
    </source>
</evidence>
<proteinExistence type="inferred from homology"/>
<dbReference type="Gene3D" id="3.40.190.10">
    <property type="entry name" value="Periplasmic binding protein-like II"/>
    <property type="match status" value="2"/>
</dbReference>
<evidence type="ECO:0000256" key="3">
    <source>
        <dbReference type="ARBA" id="ARBA00023125"/>
    </source>
</evidence>
<dbReference type="Pfam" id="PF03466">
    <property type="entry name" value="LysR_substrate"/>
    <property type="match status" value="1"/>
</dbReference>
<accession>A0A2S7JZG3</accession>
<dbReference type="InterPro" id="IPR005119">
    <property type="entry name" value="LysR_subst-bd"/>
</dbReference>
<name>A0A2S7JZG3_9PROT</name>
<dbReference type="EMBL" id="PJCH01000017">
    <property type="protein sequence ID" value="PQA85651.1"/>
    <property type="molecule type" value="Genomic_DNA"/>
</dbReference>
<evidence type="ECO:0000313" key="7">
    <source>
        <dbReference type="Proteomes" id="UP000239504"/>
    </source>
</evidence>
<keyword evidence="2" id="KW-0805">Transcription regulation</keyword>
<evidence type="ECO:0000256" key="2">
    <source>
        <dbReference type="ARBA" id="ARBA00023015"/>
    </source>
</evidence>
<evidence type="ECO:0000259" key="5">
    <source>
        <dbReference type="PROSITE" id="PS50931"/>
    </source>
</evidence>
<evidence type="ECO:0000256" key="4">
    <source>
        <dbReference type="ARBA" id="ARBA00023163"/>
    </source>
</evidence>